<protein>
    <submittedName>
        <fullName evidence="1">Uncharacterized protein</fullName>
    </submittedName>
</protein>
<comment type="caution">
    <text evidence="1">The sequence shown here is derived from an EMBL/GenBank/DDBJ whole genome shotgun (WGS) entry which is preliminary data.</text>
</comment>
<dbReference type="AlphaFoldDB" id="A0A507DDJ2"/>
<name>A0A507DDJ2_9FUNG</name>
<dbReference type="EMBL" id="QEAM01000035">
    <property type="protein sequence ID" value="TPX49375.1"/>
    <property type="molecule type" value="Genomic_DNA"/>
</dbReference>
<reference evidence="1 2" key="1">
    <citation type="journal article" date="2019" name="Sci. Rep.">
        <title>Comparative genomics of chytrid fungi reveal insights into the obligate biotrophic and pathogenic lifestyle of Synchytrium endobioticum.</title>
        <authorList>
            <person name="van de Vossenberg B.T.L.H."/>
            <person name="Warris S."/>
            <person name="Nguyen H.D.T."/>
            <person name="van Gent-Pelzer M.P.E."/>
            <person name="Joly D.L."/>
            <person name="van de Geest H.C."/>
            <person name="Bonants P.J.M."/>
            <person name="Smith D.S."/>
            <person name="Levesque C.A."/>
            <person name="van der Lee T.A.J."/>
        </authorList>
    </citation>
    <scope>NUCLEOTIDE SEQUENCE [LARGE SCALE GENOMIC DNA]</scope>
    <source>
        <strain evidence="1 2">LEV6574</strain>
    </source>
</reference>
<accession>A0A507DDJ2</accession>
<sequence length="160" mass="18193">MLLLLIILNASSTPMNDDTGASSSDAPFRVRHRPPIDELSAYVKALRQRRYEVTRMDSDVAQDFLEAYASLNVPKAEAELHMYERLLIPKIITHVILPGLPFTEADIKNPTTDMSQHYLEYCWEALTNLKMAPLPHGSRRSKLPKVRGVLQTACVFCRRL</sequence>
<gene>
    <name evidence="1" type="ORF">SeLEV6574_g01505</name>
</gene>
<organism evidence="1 2">
    <name type="scientific">Synchytrium endobioticum</name>
    <dbReference type="NCBI Taxonomy" id="286115"/>
    <lineage>
        <taxon>Eukaryota</taxon>
        <taxon>Fungi</taxon>
        <taxon>Fungi incertae sedis</taxon>
        <taxon>Chytridiomycota</taxon>
        <taxon>Chytridiomycota incertae sedis</taxon>
        <taxon>Chytridiomycetes</taxon>
        <taxon>Synchytriales</taxon>
        <taxon>Synchytriaceae</taxon>
        <taxon>Synchytrium</taxon>
    </lineage>
</organism>
<dbReference type="Proteomes" id="UP000320475">
    <property type="component" value="Unassembled WGS sequence"/>
</dbReference>
<proteinExistence type="predicted"/>
<evidence type="ECO:0000313" key="2">
    <source>
        <dbReference type="Proteomes" id="UP000320475"/>
    </source>
</evidence>
<evidence type="ECO:0000313" key="1">
    <source>
        <dbReference type="EMBL" id="TPX49375.1"/>
    </source>
</evidence>
<dbReference type="VEuPathDB" id="FungiDB:SeMB42_g01803"/>